<evidence type="ECO:0000313" key="5">
    <source>
        <dbReference type="EMBL" id="CAK8995994.1"/>
    </source>
</evidence>
<gene>
    <name evidence="5" type="ORF">SCF082_LOCUS4598</name>
</gene>
<dbReference type="InterPro" id="IPR001680">
    <property type="entry name" value="WD40_rpt"/>
</dbReference>
<keyword evidence="1 3" id="KW-0853">WD repeat</keyword>
<evidence type="ECO:0000256" key="4">
    <source>
        <dbReference type="SAM" id="MobiDB-lite"/>
    </source>
</evidence>
<sequence>MFVPGRMWAHVGETDLAHAEAWAADGCGSACGQWDGESLGGLEVQDYLVEERMQLRNLITMKFKDLNSGHRSLIAMTCWWSFSFSILAFLSCVLGKPPKAEVPAEVPQALQYLGRGYNIITRDQHTVNDRDPGWKGPILEPTSLKDEWISDDGRCNCDAYTHEITGGKSAQESMMSEWDVKASVGLWKIIKASFTASSSFQTMNSQSFKQKQTFFDTKAACHLKTGELPGAPETIYFKYNFSEAFQNAVKSIPTDGANASEVLEKTAKEKGFSLDLAAKVFFWIFSDPQNTDHHKENADATKAFQEATQSGETHTFCIGCDEFLSGDAEKWGEQVKDNLEPIGSKSNLLVPISELLVPFQFPEIDAQELKKKKTAVEQALEELCTFYAKEGCTTSPQDRVEIPERSIPTGSKVFSVQWSPTGTTFISGQDDGLVRLWEATSGRSLRIFKGHHPWAAYSVAFSPNGSHIVSGSYDNSVKIWDASSGPDAVGRRVAVRGPLGCESWWFLDPEGGRDGNPLLREAVSEAAAELSSVLQRHWPMVQAMTYVGWAAGHPSSQSTSLFLHLGEITGTVTGLLCTPLLLERDRSNVIFHQVFSLAEGRRFLQRLATSRSKQVDHIMISWLADQALPLLPRLAVFLRPLLVSNAALFLQAFGGAVPGAAAEGLSERLPAVSVYAPKPCDAIFRGHGLVNCQLEPAAFLSVFLSKGEDQSEPKESDEEKPLEEEKPLKDEQLESLEWSDPAGLFEFYDNVTFPGDVELCHLWCSLTSECRAFEFTGFDPHAALGMCRLRGEPT</sequence>
<feature type="repeat" description="WD" evidence="3">
    <location>
        <begin position="413"/>
        <end position="447"/>
    </location>
</feature>
<dbReference type="PROSITE" id="PS50082">
    <property type="entry name" value="WD_REPEATS_2"/>
    <property type="match status" value="2"/>
</dbReference>
<evidence type="ECO:0000256" key="2">
    <source>
        <dbReference type="ARBA" id="ARBA00022737"/>
    </source>
</evidence>
<accession>A0ABP0I3Y0</accession>
<feature type="compositionally biased region" description="Basic and acidic residues" evidence="4">
    <location>
        <begin position="708"/>
        <end position="732"/>
    </location>
</feature>
<proteinExistence type="predicted"/>
<dbReference type="Proteomes" id="UP001642464">
    <property type="component" value="Unassembled WGS sequence"/>
</dbReference>
<feature type="repeat" description="WD" evidence="3">
    <location>
        <begin position="449"/>
        <end position="485"/>
    </location>
</feature>
<dbReference type="PANTHER" id="PTHR19879">
    <property type="entry name" value="TRANSCRIPTION INITIATION FACTOR TFIID"/>
    <property type="match status" value="1"/>
</dbReference>
<dbReference type="SMART" id="SM00320">
    <property type="entry name" value="WD40"/>
    <property type="match status" value="2"/>
</dbReference>
<protein>
    <submittedName>
        <fullName evidence="5">Vegetative incompatibility protein HET-E-1</fullName>
    </submittedName>
</protein>
<evidence type="ECO:0000256" key="3">
    <source>
        <dbReference type="PROSITE-ProRule" id="PRU00221"/>
    </source>
</evidence>
<dbReference type="InterPro" id="IPR019775">
    <property type="entry name" value="WD40_repeat_CS"/>
</dbReference>
<feature type="region of interest" description="Disordered" evidence="4">
    <location>
        <begin position="708"/>
        <end position="733"/>
    </location>
</feature>
<dbReference type="PROSITE" id="PS00678">
    <property type="entry name" value="WD_REPEATS_1"/>
    <property type="match status" value="1"/>
</dbReference>
<dbReference type="PANTHER" id="PTHR19879:SF9">
    <property type="entry name" value="TRANSCRIPTION INITIATION FACTOR TFIID SUBUNIT 5"/>
    <property type="match status" value="1"/>
</dbReference>
<dbReference type="Gene3D" id="2.130.10.10">
    <property type="entry name" value="YVTN repeat-like/Quinoprotein amine dehydrogenase"/>
    <property type="match status" value="1"/>
</dbReference>
<reference evidence="5 6" key="1">
    <citation type="submission" date="2024-02" db="EMBL/GenBank/DDBJ databases">
        <authorList>
            <person name="Chen Y."/>
            <person name="Shah S."/>
            <person name="Dougan E. K."/>
            <person name="Thang M."/>
            <person name="Chan C."/>
        </authorList>
    </citation>
    <scope>NUCLEOTIDE SEQUENCE [LARGE SCALE GENOMIC DNA]</scope>
</reference>
<name>A0ABP0I3Y0_9DINO</name>
<dbReference type="Pfam" id="PF00400">
    <property type="entry name" value="WD40"/>
    <property type="match status" value="2"/>
</dbReference>
<dbReference type="InterPro" id="IPR015943">
    <property type="entry name" value="WD40/YVTN_repeat-like_dom_sf"/>
</dbReference>
<dbReference type="SUPFAM" id="SSF50978">
    <property type="entry name" value="WD40 repeat-like"/>
    <property type="match status" value="1"/>
</dbReference>
<dbReference type="EMBL" id="CAXAMM010002392">
    <property type="protein sequence ID" value="CAK8995994.1"/>
    <property type="molecule type" value="Genomic_DNA"/>
</dbReference>
<evidence type="ECO:0000313" key="6">
    <source>
        <dbReference type="Proteomes" id="UP001642464"/>
    </source>
</evidence>
<evidence type="ECO:0000256" key="1">
    <source>
        <dbReference type="ARBA" id="ARBA00022574"/>
    </source>
</evidence>
<dbReference type="InterPro" id="IPR036322">
    <property type="entry name" value="WD40_repeat_dom_sf"/>
</dbReference>
<dbReference type="PROSITE" id="PS50294">
    <property type="entry name" value="WD_REPEATS_REGION"/>
    <property type="match status" value="2"/>
</dbReference>
<keyword evidence="2" id="KW-0677">Repeat</keyword>
<keyword evidence="6" id="KW-1185">Reference proteome</keyword>
<organism evidence="5 6">
    <name type="scientific">Durusdinium trenchii</name>
    <dbReference type="NCBI Taxonomy" id="1381693"/>
    <lineage>
        <taxon>Eukaryota</taxon>
        <taxon>Sar</taxon>
        <taxon>Alveolata</taxon>
        <taxon>Dinophyceae</taxon>
        <taxon>Suessiales</taxon>
        <taxon>Symbiodiniaceae</taxon>
        <taxon>Durusdinium</taxon>
    </lineage>
</organism>
<comment type="caution">
    <text evidence="5">The sequence shown here is derived from an EMBL/GenBank/DDBJ whole genome shotgun (WGS) entry which is preliminary data.</text>
</comment>